<keyword evidence="1" id="KW-0175">Coiled coil</keyword>
<feature type="coiled-coil region" evidence="1">
    <location>
        <begin position="11"/>
        <end position="38"/>
    </location>
</feature>
<dbReference type="HOGENOM" id="CLU_3289858_0_0_9"/>
<dbReference type="Proteomes" id="UP000012589">
    <property type="component" value="Unassembled WGS sequence"/>
</dbReference>
<reference evidence="2 3" key="1">
    <citation type="journal article" date="2014" name="Genome Announc.">
        <title>Draft genome sequences of the altered schaedler flora, a defined bacterial community from gnotobiotic mice.</title>
        <authorList>
            <person name="Wannemuehler M.J."/>
            <person name="Overstreet A.M."/>
            <person name="Ward D.V."/>
            <person name="Phillips G.J."/>
        </authorList>
    </citation>
    <scope>NUCLEOTIDE SEQUENCE [LARGE SCALE GENOMIC DNA]</scope>
    <source>
        <strain evidence="2 3">ASF492</strain>
    </source>
</reference>
<name>N2A9V0_9FIRM</name>
<sequence>MGITCKLVGKMRSITRKLENKLAEEAKLQKEKKQKKADRR</sequence>
<gene>
    <name evidence="2" type="ORF">C823_04672</name>
</gene>
<evidence type="ECO:0000313" key="2">
    <source>
        <dbReference type="EMBL" id="EMZ21099.1"/>
    </source>
</evidence>
<dbReference type="EMBL" id="AQFT01000136">
    <property type="protein sequence ID" value="EMZ21099.1"/>
    <property type="molecule type" value="Genomic_DNA"/>
</dbReference>
<evidence type="ECO:0000313" key="3">
    <source>
        <dbReference type="Proteomes" id="UP000012589"/>
    </source>
</evidence>
<dbReference type="AlphaFoldDB" id="N2A9V0"/>
<proteinExistence type="predicted"/>
<accession>N2A9V0</accession>
<dbReference type="PATRIC" id="fig|1235802.3.peg.4934"/>
<protein>
    <submittedName>
        <fullName evidence="2">Uncharacterized protein</fullName>
    </submittedName>
</protein>
<comment type="caution">
    <text evidence="2">The sequence shown here is derived from an EMBL/GenBank/DDBJ whole genome shotgun (WGS) entry which is preliminary data.</text>
</comment>
<keyword evidence="3" id="KW-1185">Reference proteome</keyword>
<organism evidence="2 3">
    <name type="scientific">Eubacterium plexicaudatum ASF492</name>
    <dbReference type="NCBI Taxonomy" id="1235802"/>
    <lineage>
        <taxon>Bacteria</taxon>
        <taxon>Bacillati</taxon>
        <taxon>Bacillota</taxon>
        <taxon>Clostridia</taxon>
        <taxon>Eubacteriales</taxon>
        <taxon>Eubacteriaceae</taxon>
        <taxon>Eubacterium</taxon>
    </lineage>
</organism>
<evidence type="ECO:0000256" key="1">
    <source>
        <dbReference type="SAM" id="Coils"/>
    </source>
</evidence>